<dbReference type="Pfam" id="PF00581">
    <property type="entry name" value="Rhodanese"/>
    <property type="match status" value="1"/>
</dbReference>
<evidence type="ECO:0000259" key="3">
    <source>
        <dbReference type="PROSITE" id="PS50206"/>
    </source>
</evidence>
<feature type="chain" id="PRO_5044852251" evidence="2">
    <location>
        <begin position="46"/>
        <end position="194"/>
    </location>
</feature>
<organism evidence="4 5">
    <name type="scientific">Eggerthella lenta</name>
    <name type="common">Eubacterium lentum</name>
    <dbReference type="NCBI Taxonomy" id="84112"/>
    <lineage>
        <taxon>Bacteria</taxon>
        <taxon>Bacillati</taxon>
        <taxon>Actinomycetota</taxon>
        <taxon>Coriobacteriia</taxon>
        <taxon>Eggerthellales</taxon>
        <taxon>Eggerthellaceae</taxon>
        <taxon>Eggerthella</taxon>
    </lineage>
</organism>
<reference evidence="4 5" key="1">
    <citation type="journal article" date="2018" name="Elife">
        <title>Discovery and characterization of a prevalent human gut bacterial enzyme sufficient for the inactivation of a family of plant toxins.</title>
        <authorList>
            <person name="Koppel N."/>
            <person name="Bisanz J.E."/>
            <person name="Pandelia M.E."/>
            <person name="Turnbaugh P.J."/>
            <person name="Balskus E.P."/>
        </authorList>
    </citation>
    <scope>NUCLEOTIDE SEQUENCE [LARGE SCALE GENOMIC DNA]</scope>
    <source>
        <strain evidence="4 5">16A</strain>
    </source>
</reference>
<gene>
    <name evidence="4" type="ORF">C1853_01190</name>
</gene>
<evidence type="ECO:0000313" key="5">
    <source>
        <dbReference type="Proteomes" id="UP000253915"/>
    </source>
</evidence>
<evidence type="ECO:0000256" key="2">
    <source>
        <dbReference type="SAM" id="SignalP"/>
    </source>
</evidence>
<dbReference type="SMART" id="SM00450">
    <property type="entry name" value="RHOD"/>
    <property type="match status" value="1"/>
</dbReference>
<dbReference type="InterPro" id="IPR050229">
    <property type="entry name" value="GlpE_sulfurtransferase"/>
</dbReference>
<dbReference type="PANTHER" id="PTHR43031:SF16">
    <property type="entry name" value="OXIDOREDUCTASE"/>
    <property type="match status" value="1"/>
</dbReference>
<feature type="region of interest" description="Disordered" evidence="1">
    <location>
        <begin position="1"/>
        <end position="23"/>
    </location>
</feature>
<proteinExistence type="predicted"/>
<sequence>MEARSRCPRCSPPHDEPRRSAPMRRRKAAASCAAAFSLVGAFALAACSTAADGGGEEAPPAVQVVTAAEAHDLMTSDRVVVLDVRTQQEYDASHIVNARLLPHDAIDAESAAAAAPDKDALVLVYCRTGVRSAEAAAELAALGYAQVRDFGGIESWPYATVDAEDGDGAGTVDNDGLPVGVKVVCGKTKPVPEA</sequence>
<feature type="signal peptide" evidence="2">
    <location>
        <begin position="1"/>
        <end position="45"/>
    </location>
</feature>
<protein>
    <submittedName>
        <fullName evidence="4">Rhodanese-like domain-containing protein</fullName>
    </submittedName>
</protein>
<dbReference type="AlphaFoldDB" id="A0ABD7GMP9"/>
<dbReference type="PANTHER" id="PTHR43031">
    <property type="entry name" value="FAD-DEPENDENT OXIDOREDUCTASE"/>
    <property type="match status" value="1"/>
</dbReference>
<dbReference type="CDD" id="cd00158">
    <property type="entry name" value="RHOD"/>
    <property type="match status" value="1"/>
</dbReference>
<dbReference type="PROSITE" id="PS50206">
    <property type="entry name" value="RHODANESE_3"/>
    <property type="match status" value="1"/>
</dbReference>
<evidence type="ECO:0000256" key="1">
    <source>
        <dbReference type="SAM" id="MobiDB-lite"/>
    </source>
</evidence>
<dbReference type="SUPFAM" id="SSF52821">
    <property type="entry name" value="Rhodanese/Cell cycle control phosphatase"/>
    <property type="match status" value="1"/>
</dbReference>
<dbReference type="InterPro" id="IPR036873">
    <property type="entry name" value="Rhodanese-like_dom_sf"/>
</dbReference>
<dbReference type="InterPro" id="IPR001763">
    <property type="entry name" value="Rhodanese-like_dom"/>
</dbReference>
<feature type="domain" description="Rhodanese" evidence="3">
    <location>
        <begin position="75"/>
        <end position="162"/>
    </location>
</feature>
<dbReference type="Gene3D" id="3.40.250.10">
    <property type="entry name" value="Rhodanese-like domain"/>
    <property type="match status" value="1"/>
</dbReference>
<name>A0ABD7GMP9_EGGLN</name>
<dbReference type="EMBL" id="PPUQ01000001">
    <property type="protein sequence ID" value="RDC41692.1"/>
    <property type="molecule type" value="Genomic_DNA"/>
</dbReference>
<comment type="caution">
    <text evidence="4">The sequence shown here is derived from an EMBL/GenBank/DDBJ whole genome shotgun (WGS) entry which is preliminary data.</text>
</comment>
<accession>A0ABD7GMP9</accession>
<evidence type="ECO:0000313" key="4">
    <source>
        <dbReference type="EMBL" id="RDC41692.1"/>
    </source>
</evidence>
<keyword evidence="2" id="KW-0732">Signal</keyword>
<dbReference type="Proteomes" id="UP000253915">
    <property type="component" value="Unassembled WGS sequence"/>
</dbReference>